<proteinExistence type="predicted"/>
<feature type="non-terminal residue" evidence="1">
    <location>
        <position position="1"/>
    </location>
</feature>
<reference evidence="1" key="1">
    <citation type="submission" date="2018-02" db="EMBL/GenBank/DDBJ databases">
        <title>The genomes of Aspergillus section Nigri reveals drivers in fungal speciation.</title>
        <authorList>
            <consortium name="DOE Joint Genome Institute"/>
            <person name="Vesth T.C."/>
            <person name="Nybo J."/>
            <person name="Theobald S."/>
            <person name="Brandl J."/>
            <person name="Frisvad J.C."/>
            <person name="Nielsen K.F."/>
            <person name="Lyhne E.K."/>
            <person name="Kogle M.E."/>
            <person name="Kuo A."/>
            <person name="Riley R."/>
            <person name="Clum A."/>
            <person name="Nolan M."/>
            <person name="Lipzen A."/>
            <person name="Salamov A."/>
            <person name="Henrissat B."/>
            <person name="Wiebenga A."/>
            <person name="De vries R.P."/>
            <person name="Grigoriev I.V."/>
            <person name="Mortensen U.H."/>
            <person name="Andersen M.R."/>
            <person name="Baker S.E."/>
        </authorList>
    </citation>
    <scope>NUCLEOTIDE SEQUENCE</scope>
    <source>
        <strain evidence="1">CBS 621.78</strain>
    </source>
</reference>
<evidence type="ECO:0000313" key="1">
    <source>
        <dbReference type="EMBL" id="RAH39694.1"/>
    </source>
</evidence>
<dbReference type="EMBL" id="KZ825439">
    <property type="protein sequence ID" value="RAH39694.1"/>
    <property type="molecule type" value="Genomic_DNA"/>
</dbReference>
<accession>A0ACD1FRV0</accession>
<protein>
    <submittedName>
        <fullName evidence="1">MFS general substrate transporter</fullName>
    </submittedName>
</protein>
<keyword evidence="2" id="KW-1185">Reference proteome</keyword>
<dbReference type="Proteomes" id="UP000249057">
    <property type="component" value="Unassembled WGS sequence"/>
</dbReference>
<gene>
    <name evidence="1" type="ORF">BO95DRAFT_377446</name>
</gene>
<name>A0ACD1FRV0_9EURO</name>
<evidence type="ECO:0000313" key="2">
    <source>
        <dbReference type="Proteomes" id="UP000249057"/>
    </source>
</evidence>
<organism evidence="1 2">
    <name type="scientific">Aspergillus brunneoviolaceus CBS 621.78</name>
    <dbReference type="NCBI Taxonomy" id="1450534"/>
    <lineage>
        <taxon>Eukaryota</taxon>
        <taxon>Fungi</taxon>
        <taxon>Dikarya</taxon>
        <taxon>Ascomycota</taxon>
        <taxon>Pezizomycotina</taxon>
        <taxon>Eurotiomycetes</taxon>
        <taxon>Eurotiomycetidae</taxon>
        <taxon>Eurotiales</taxon>
        <taxon>Aspergillaceae</taxon>
        <taxon>Aspergillus</taxon>
        <taxon>Aspergillus subgen. Circumdati</taxon>
    </lineage>
</organism>
<sequence>EEKEYPDGWKLLLPTIGICLTIILVSLDFSIMATAVPAVTSEFHTVEDVGWYGSAYLLTTASAQLLVGSPYTISSIKWVFLTSLLTFELGSVICGVAPSSVVLILGRAIAGCGDAGPLSGALLIVGQSVLLERHPLFA</sequence>